<dbReference type="PANTHER" id="PTHR23026:SF90">
    <property type="entry name" value="IODOTYROSINE DEIODINASE 1"/>
    <property type="match status" value="1"/>
</dbReference>
<keyword evidence="2" id="KW-0288">FMN</keyword>
<evidence type="ECO:0000313" key="5">
    <source>
        <dbReference type="EMBL" id="SDX50695.1"/>
    </source>
</evidence>
<proteinExistence type="predicted"/>
<dbReference type="Pfam" id="PF00881">
    <property type="entry name" value="Nitroreductase"/>
    <property type="match status" value="1"/>
</dbReference>
<dbReference type="Gene3D" id="3.40.109.10">
    <property type="entry name" value="NADH Oxidase"/>
    <property type="match status" value="1"/>
</dbReference>
<dbReference type="RefSeq" id="WP_091433579.1">
    <property type="nucleotide sequence ID" value="NZ_FNMV01000011.1"/>
</dbReference>
<dbReference type="EMBL" id="FNMV01000011">
    <property type="protein sequence ID" value="SDX50695.1"/>
    <property type="molecule type" value="Genomic_DNA"/>
</dbReference>
<keyword evidence="1" id="KW-0285">Flavoprotein</keyword>
<name>A0A1H3C9E6_9FLAO</name>
<dbReference type="STRING" id="229203.SAMN05444338_11146"/>
<sequence>MPDKKYIEEHPYIAYSKPILTDEEMLKRSKSFYDFMDNRRSVREFSDKQVPREVIENLIKTASTAPSGAHKQPWIFCVVSNPEVKKQIRIAAEEEELESYESRMSSDWLEDLKPLGTDWHKPFLETAPYLIIVFRRIYEFGADGKKKNNYYVQESVGLACGFLLAAIHDAGLVSLTHTPSPMNFISKILNRPENEKPFLLIPVGYPADECWVPDIQRKELEDICVFY</sequence>
<dbReference type="AlphaFoldDB" id="A0A1H3C9E6"/>
<dbReference type="OrthoDB" id="9809288at2"/>
<accession>A0A1H3C9E6</accession>
<keyword evidence="3" id="KW-0560">Oxidoreductase</keyword>
<gene>
    <name evidence="5" type="ORF">SAMN05444338_11146</name>
</gene>
<evidence type="ECO:0000313" key="6">
    <source>
        <dbReference type="Proteomes" id="UP000198569"/>
    </source>
</evidence>
<organism evidence="5 6">
    <name type="scientific">Flavobacterium degerlachei</name>
    <dbReference type="NCBI Taxonomy" id="229203"/>
    <lineage>
        <taxon>Bacteria</taxon>
        <taxon>Pseudomonadati</taxon>
        <taxon>Bacteroidota</taxon>
        <taxon>Flavobacteriia</taxon>
        <taxon>Flavobacteriales</taxon>
        <taxon>Flavobacteriaceae</taxon>
        <taxon>Flavobacterium</taxon>
    </lineage>
</organism>
<dbReference type="InterPro" id="IPR000415">
    <property type="entry name" value="Nitroreductase-like"/>
</dbReference>
<keyword evidence="6" id="KW-1185">Reference proteome</keyword>
<dbReference type="Proteomes" id="UP000198569">
    <property type="component" value="Unassembled WGS sequence"/>
</dbReference>
<evidence type="ECO:0000259" key="4">
    <source>
        <dbReference type="Pfam" id="PF00881"/>
    </source>
</evidence>
<dbReference type="InterPro" id="IPR029479">
    <property type="entry name" value="Nitroreductase"/>
</dbReference>
<dbReference type="InterPro" id="IPR050627">
    <property type="entry name" value="Nitroreductase/BluB"/>
</dbReference>
<dbReference type="PANTHER" id="PTHR23026">
    <property type="entry name" value="NADPH NITROREDUCTASE"/>
    <property type="match status" value="1"/>
</dbReference>
<reference evidence="6" key="1">
    <citation type="submission" date="2016-10" db="EMBL/GenBank/DDBJ databases">
        <authorList>
            <person name="Varghese N."/>
            <person name="Submissions S."/>
        </authorList>
    </citation>
    <scope>NUCLEOTIDE SEQUENCE [LARGE SCALE GENOMIC DNA]</scope>
    <source>
        <strain evidence="6">DSM 15718</strain>
    </source>
</reference>
<feature type="domain" description="Nitroreductase" evidence="4">
    <location>
        <begin position="38"/>
        <end position="205"/>
    </location>
</feature>
<evidence type="ECO:0000256" key="3">
    <source>
        <dbReference type="ARBA" id="ARBA00023002"/>
    </source>
</evidence>
<protein>
    <submittedName>
        <fullName evidence="5">Nitroreductase</fullName>
    </submittedName>
</protein>
<evidence type="ECO:0000256" key="2">
    <source>
        <dbReference type="ARBA" id="ARBA00022643"/>
    </source>
</evidence>
<dbReference type="GO" id="GO:0016491">
    <property type="term" value="F:oxidoreductase activity"/>
    <property type="evidence" value="ECO:0007669"/>
    <property type="project" value="UniProtKB-KW"/>
</dbReference>
<dbReference type="CDD" id="cd02144">
    <property type="entry name" value="iodotyrosine_dehalogenase"/>
    <property type="match status" value="1"/>
</dbReference>
<dbReference type="SUPFAM" id="SSF55469">
    <property type="entry name" value="FMN-dependent nitroreductase-like"/>
    <property type="match status" value="1"/>
</dbReference>
<evidence type="ECO:0000256" key="1">
    <source>
        <dbReference type="ARBA" id="ARBA00022630"/>
    </source>
</evidence>